<dbReference type="SMART" id="SM00342">
    <property type="entry name" value="HTH_ARAC"/>
    <property type="match status" value="1"/>
</dbReference>
<dbReference type="InterPro" id="IPR009057">
    <property type="entry name" value="Homeodomain-like_sf"/>
</dbReference>
<sequence>MSENEPTLAGDKLRAANPPKFQDKNAFLEQRKHGSKIFPIDCHHWDSANGASYNVWHWHPETEIVHAIEGKNLEVYFADRVYTFTAPAIVLIPGGVMHRNNFLGQGKVNHTLFDPSILELSRYDMAQSNTLNALADGSIALIEPILRGDPGFEQMNMLLNFIDRFAKYKEAGMRLQLKGALIQIIGVLYQYGYLNKKPIRRAKRGTSREERIKDLFNYISANYNHPLSIVDVSARLNISKQYFCRFFKNLTGMSFVNYLNVIRLNHAVQEILLTTDPINDIAERNGFDSISYFFKLFKQNFHCTPNIFRQKKGTQNFEPVDLTILDLHQRVTAAHPELRDIPASAAHGSPRAQAQDVDPVDPADTTDLAAIEVATEAD</sequence>
<feature type="region of interest" description="Disordered" evidence="4">
    <location>
        <begin position="343"/>
        <end position="365"/>
    </location>
</feature>
<evidence type="ECO:0000313" key="6">
    <source>
        <dbReference type="EMBL" id="HIX56586.1"/>
    </source>
</evidence>
<dbReference type="GO" id="GO:0003700">
    <property type="term" value="F:DNA-binding transcription factor activity"/>
    <property type="evidence" value="ECO:0007669"/>
    <property type="project" value="InterPro"/>
</dbReference>
<reference evidence="6" key="2">
    <citation type="submission" date="2021-04" db="EMBL/GenBank/DDBJ databases">
        <authorList>
            <person name="Gilroy R."/>
        </authorList>
    </citation>
    <scope>NUCLEOTIDE SEQUENCE</scope>
    <source>
        <strain evidence="6">USASDec5-558</strain>
    </source>
</reference>
<dbReference type="SUPFAM" id="SSF46689">
    <property type="entry name" value="Homeodomain-like"/>
    <property type="match status" value="2"/>
</dbReference>
<accession>A0A9D1WCB5</accession>
<dbReference type="GO" id="GO:0043565">
    <property type="term" value="F:sequence-specific DNA binding"/>
    <property type="evidence" value="ECO:0007669"/>
    <property type="project" value="InterPro"/>
</dbReference>
<evidence type="ECO:0000256" key="4">
    <source>
        <dbReference type="SAM" id="MobiDB-lite"/>
    </source>
</evidence>
<feature type="domain" description="HTH araC/xylS-type" evidence="5">
    <location>
        <begin position="213"/>
        <end position="311"/>
    </location>
</feature>
<evidence type="ECO:0000256" key="3">
    <source>
        <dbReference type="ARBA" id="ARBA00023163"/>
    </source>
</evidence>
<keyword evidence="2" id="KW-0238">DNA-binding</keyword>
<dbReference type="Pfam" id="PF12833">
    <property type="entry name" value="HTH_18"/>
    <property type="match status" value="1"/>
</dbReference>
<evidence type="ECO:0000313" key="7">
    <source>
        <dbReference type="Proteomes" id="UP000886829"/>
    </source>
</evidence>
<dbReference type="Gene3D" id="2.60.120.10">
    <property type="entry name" value="Jelly Rolls"/>
    <property type="match status" value="1"/>
</dbReference>
<dbReference type="PANTHER" id="PTHR43280:SF28">
    <property type="entry name" value="HTH-TYPE TRANSCRIPTIONAL ACTIVATOR RHAS"/>
    <property type="match status" value="1"/>
</dbReference>
<proteinExistence type="predicted"/>
<comment type="caution">
    <text evidence="6">The sequence shown here is derived from an EMBL/GenBank/DDBJ whole genome shotgun (WGS) entry which is preliminary data.</text>
</comment>
<gene>
    <name evidence="6" type="ORF">H9850_03830</name>
</gene>
<dbReference type="InterPro" id="IPR018060">
    <property type="entry name" value="HTH_AraC"/>
</dbReference>
<feature type="compositionally biased region" description="Low complexity" evidence="4">
    <location>
        <begin position="352"/>
        <end position="365"/>
    </location>
</feature>
<dbReference type="InterPro" id="IPR011051">
    <property type="entry name" value="RmlC_Cupin_sf"/>
</dbReference>
<organism evidence="6 7">
    <name type="scientific">Candidatus Anaerobiospirillum pullistercoris</name>
    <dbReference type="NCBI Taxonomy" id="2838452"/>
    <lineage>
        <taxon>Bacteria</taxon>
        <taxon>Pseudomonadati</taxon>
        <taxon>Pseudomonadota</taxon>
        <taxon>Gammaproteobacteria</taxon>
        <taxon>Aeromonadales</taxon>
        <taxon>Succinivibrionaceae</taxon>
        <taxon>Anaerobiospirillum</taxon>
    </lineage>
</organism>
<name>A0A9D1WCB5_9GAMM</name>
<dbReference type="SUPFAM" id="SSF51182">
    <property type="entry name" value="RmlC-like cupins"/>
    <property type="match status" value="1"/>
</dbReference>
<protein>
    <submittedName>
        <fullName evidence="6">Helix-turn-helix domain-containing protein</fullName>
    </submittedName>
</protein>
<dbReference type="CDD" id="cd02208">
    <property type="entry name" value="cupin_RmlC-like"/>
    <property type="match status" value="1"/>
</dbReference>
<evidence type="ECO:0000256" key="1">
    <source>
        <dbReference type="ARBA" id="ARBA00023015"/>
    </source>
</evidence>
<dbReference type="PROSITE" id="PS01124">
    <property type="entry name" value="HTH_ARAC_FAMILY_2"/>
    <property type="match status" value="1"/>
</dbReference>
<dbReference type="InterPro" id="IPR014710">
    <property type="entry name" value="RmlC-like_jellyroll"/>
</dbReference>
<dbReference type="PANTHER" id="PTHR43280">
    <property type="entry name" value="ARAC-FAMILY TRANSCRIPTIONAL REGULATOR"/>
    <property type="match status" value="1"/>
</dbReference>
<dbReference type="Gene3D" id="1.10.10.60">
    <property type="entry name" value="Homeodomain-like"/>
    <property type="match status" value="2"/>
</dbReference>
<keyword evidence="3" id="KW-0804">Transcription</keyword>
<dbReference type="EMBL" id="DXEV01000077">
    <property type="protein sequence ID" value="HIX56586.1"/>
    <property type="molecule type" value="Genomic_DNA"/>
</dbReference>
<keyword evidence="1" id="KW-0805">Transcription regulation</keyword>
<evidence type="ECO:0000259" key="5">
    <source>
        <dbReference type="PROSITE" id="PS01124"/>
    </source>
</evidence>
<evidence type="ECO:0000256" key="2">
    <source>
        <dbReference type="ARBA" id="ARBA00023125"/>
    </source>
</evidence>
<dbReference type="AlphaFoldDB" id="A0A9D1WCB5"/>
<dbReference type="Proteomes" id="UP000886829">
    <property type="component" value="Unassembled WGS sequence"/>
</dbReference>
<reference evidence="6" key="1">
    <citation type="journal article" date="2021" name="PeerJ">
        <title>Extensive microbial diversity within the chicken gut microbiome revealed by metagenomics and culture.</title>
        <authorList>
            <person name="Gilroy R."/>
            <person name="Ravi A."/>
            <person name="Getino M."/>
            <person name="Pursley I."/>
            <person name="Horton D.L."/>
            <person name="Alikhan N.F."/>
            <person name="Baker D."/>
            <person name="Gharbi K."/>
            <person name="Hall N."/>
            <person name="Watson M."/>
            <person name="Adriaenssens E.M."/>
            <person name="Foster-Nyarko E."/>
            <person name="Jarju S."/>
            <person name="Secka A."/>
            <person name="Antonio M."/>
            <person name="Oren A."/>
            <person name="Chaudhuri R.R."/>
            <person name="La Ragione R."/>
            <person name="Hildebrand F."/>
            <person name="Pallen M.J."/>
        </authorList>
    </citation>
    <scope>NUCLEOTIDE SEQUENCE</scope>
    <source>
        <strain evidence="6">USASDec5-558</strain>
    </source>
</reference>